<sequence length="253" mass="28738">FINKKFKLCITDFIEAEKFGDSFVLESRVSKEIQKNIHQAVAAAPWWVPVKGAYWRNPEGPDSNLTDRMDHPVLHVSWNDAVEFCKWANKRLPTEAEFEYAMKGGSDDTLYPWGNKLKKGGKFMANLWQGNFPVKNTAKDGYEGTCPVTAFPPNGYGLYNMVGNAWEWTADWWTIRHTKDFQDNPTGPLTGKDKVKKGGSYMCHKSYCYRYRSAARSQNSPDTTASNLGFRCAADSLPEGVKLLKNSKNENKR</sequence>
<dbReference type="GO" id="GO:0005783">
    <property type="term" value="C:endoplasmic reticulum"/>
    <property type="evidence" value="ECO:0007669"/>
    <property type="project" value="TreeGrafter"/>
</dbReference>
<proteinExistence type="inferred from homology"/>
<dbReference type="PANTHER" id="PTHR23150:SF19">
    <property type="entry name" value="FORMYLGLYCINE-GENERATING ENZYME"/>
    <property type="match status" value="1"/>
</dbReference>
<protein>
    <recommendedName>
        <fullName evidence="2">Sulfatase-modifying factor enzyme-like domain-containing protein</fullName>
    </recommendedName>
</protein>
<dbReference type="InterPro" id="IPR016187">
    <property type="entry name" value="CTDL_fold"/>
</dbReference>
<evidence type="ECO:0000313" key="4">
    <source>
        <dbReference type="Proteomes" id="UP000887567"/>
    </source>
</evidence>
<keyword evidence="4" id="KW-1185">Reference proteome</keyword>
<dbReference type="InterPro" id="IPR005532">
    <property type="entry name" value="SUMF_dom"/>
</dbReference>
<evidence type="ECO:0000313" key="3">
    <source>
        <dbReference type="EnsemblMetazoa" id="XP_020903517.1"/>
    </source>
</evidence>
<dbReference type="InterPro" id="IPR042095">
    <property type="entry name" value="SUMF_sf"/>
</dbReference>
<dbReference type="Pfam" id="PF03781">
    <property type="entry name" value="FGE-sulfatase"/>
    <property type="match status" value="1"/>
</dbReference>
<dbReference type="OMA" id="INMIASH"/>
<dbReference type="OrthoDB" id="659at2759"/>
<dbReference type="SUPFAM" id="SSF56436">
    <property type="entry name" value="C-type lectin-like"/>
    <property type="match status" value="1"/>
</dbReference>
<comment type="similarity">
    <text evidence="1">Belongs to the sulfatase-modifying factor family.</text>
</comment>
<dbReference type="EnsemblMetazoa" id="XM_021047858.2">
    <property type="protein sequence ID" value="XP_020903517.1"/>
    <property type="gene ID" value="LOC110241933"/>
</dbReference>
<feature type="domain" description="Sulfatase-modifying factor enzyme-like" evidence="2">
    <location>
        <begin position="34"/>
        <end position="233"/>
    </location>
</feature>
<dbReference type="GO" id="GO:0120147">
    <property type="term" value="F:formylglycine-generating oxidase activity"/>
    <property type="evidence" value="ECO:0007669"/>
    <property type="project" value="TreeGrafter"/>
</dbReference>
<dbReference type="Gene3D" id="3.90.1580.10">
    <property type="entry name" value="paralog of FGE (formylglycine-generating enzyme)"/>
    <property type="match status" value="1"/>
</dbReference>
<evidence type="ECO:0000259" key="2">
    <source>
        <dbReference type="Pfam" id="PF03781"/>
    </source>
</evidence>
<name>A0A913XF74_EXADI</name>
<reference evidence="3" key="1">
    <citation type="submission" date="2022-11" db="UniProtKB">
        <authorList>
            <consortium name="EnsemblMetazoa"/>
        </authorList>
    </citation>
    <scope>IDENTIFICATION</scope>
</reference>
<accession>A0A913XF74</accession>
<dbReference type="KEGG" id="epa:110241933"/>
<evidence type="ECO:0000256" key="1">
    <source>
        <dbReference type="ARBA" id="ARBA00005310"/>
    </source>
</evidence>
<dbReference type="Proteomes" id="UP000887567">
    <property type="component" value="Unplaced"/>
</dbReference>
<dbReference type="RefSeq" id="XP_020903517.1">
    <property type="nucleotide sequence ID" value="XM_021047858.2"/>
</dbReference>
<dbReference type="PANTHER" id="PTHR23150">
    <property type="entry name" value="SULFATASE MODIFYING FACTOR 1, 2"/>
    <property type="match status" value="1"/>
</dbReference>
<dbReference type="InterPro" id="IPR051043">
    <property type="entry name" value="Sulfatase_Mod_Factor_Kinase"/>
</dbReference>
<dbReference type="GeneID" id="110241933"/>
<dbReference type="AlphaFoldDB" id="A0A913XF74"/>
<organism evidence="3 4">
    <name type="scientific">Exaiptasia diaphana</name>
    <name type="common">Tropical sea anemone</name>
    <name type="synonym">Aiptasia pulchella</name>
    <dbReference type="NCBI Taxonomy" id="2652724"/>
    <lineage>
        <taxon>Eukaryota</taxon>
        <taxon>Metazoa</taxon>
        <taxon>Cnidaria</taxon>
        <taxon>Anthozoa</taxon>
        <taxon>Hexacorallia</taxon>
        <taxon>Actiniaria</taxon>
        <taxon>Aiptasiidae</taxon>
        <taxon>Exaiptasia</taxon>
    </lineage>
</organism>